<protein>
    <submittedName>
        <fullName evidence="5">Putative transcriptional regulator</fullName>
    </submittedName>
</protein>
<evidence type="ECO:0000313" key="6">
    <source>
        <dbReference type="Proteomes" id="UP000010388"/>
    </source>
</evidence>
<dbReference type="GO" id="GO:0003677">
    <property type="term" value="F:DNA binding"/>
    <property type="evidence" value="ECO:0007669"/>
    <property type="project" value="UniProtKB-KW"/>
</dbReference>
<dbReference type="SUPFAM" id="SSF46785">
    <property type="entry name" value="Winged helix' DNA-binding domain"/>
    <property type="match status" value="1"/>
</dbReference>
<dbReference type="Proteomes" id="UP000010388">
    <property type="component" value="Chromosome"/>
</dbReference>
<sequence length="130" mass="14161">MCLGHLPVTQIPVTVSFPDSLDSGGSQLCPAELALRVMRGRWKLLILCRLREGPQRFSALQRSLVGVSHKVLTAQLRELEADAVVCRRVFGEVPPRVEYDLSERGRALLPVLEGLHAWGAAAPPAVEAGE</sequence>
<dbReference type="PROSITE" id="PS51118">
    <property type="entry name" value="HTH_HXLR"/>
    <property type="match status" value="1"/>
</dbReference>
<dbReference type="Gene3D" id="1.10.10.10">
    <property type="entry name" value="Winged helix-like DNA-binding domain superfamily/Winged helix DNA-binding domain"/>
    <property type="match status" value="1"/>
</dbReference>
<dbReference type="EMBL" id="CP003495">
    <property type="protein sequence ID" value="AFY28188.1"/>
    <property type="molecule type" value="Genomic_DNA"/>
</dbReference>
<dbReference type="InterPro" id="IPR002577">
    <property type="entry name" value="HTH_HxlR"/>
</dbReference>
<dbReference type="KEGG" id="cgc:Cyagr_1007"/>
<dbReference type="eggNOG" id="COG1733">
    <property type="taxonomic scope" value="Bacteria"/>
</dbReference>
<name>K9P5B6_CYAGP</name>
<dbReference type="AlphaFoldDB" id="K9P5B6"/>
<dbReference type="HOGENOM" id="CLU_111585_5_1_3"/>
<feature type="domain" description="HTH hxlR-type" evidence="4">
    <location>
        <begin position="29"/>
        <end position="127"/>
    </location>
</feature>
<keyword evidence="1" id="KW-0805">Transcription regulation</keyword>
<evidence type="ECO:0000256" key="2">
    <source>
        <dbReference type="ARBA" id="ARBA00023125"/>
    </source>
</evidence>
<evidence type="ECO:0000256" key="3">
    <source>
        <dbReference type="ARBA" id="ARBA00023163"/>
    </source>
</evidence>
<reference evidence="6" key="1">
    <citation type="journal article" date="2013" name="Proc. Natl. Acad. Sci. U.S.A.">
        <title>Improving the coverage of the cyanobacterial phylum using diversity-driven genome sequencing.</title>
        <authorList>
            <person name="Shih P.M."/>
            <person name="Wu D."/>
            <person name="Latifi A."/>
            <person name="Axen S.D."/>
            <person name="Fewer D.P."/>
            <person name="Talla E."/>
            <person name="Calteau A."/>
            <person name="Cai F."/>
            <person name="Tandeau de Marsac N."/>
            <person name="Rippka R."/>
            <person name="Herdman M."/>
            <person name="Sivonen K."/>
            <person name="Coursin T."/>
            <person name="Laurent T."/>
            <person name="Goodwin L."/>
            <person name="Nolan M."/>
            <person name="Davenport K.W."/>
            <person name="Han C.S."/>
            <person name="Rubin E.M."/>
            <person name="Eisen J.A."/>
            <person name="Woyke T."/>
            <person name="Gugger M."/>
            <person name="Kerfeld C.A."/>
        </authorList>
    </citation>
    <scope>NUCLEOTIDE SEQUENCE [LARGE SCALE GENOMIC DNA]</scope>
    <source>
        <strain evidence="6">ATCC 27147 / PCC 6307</strain>
    </source>
</reference>
<dbReference type="STRING" id="292564.Cyagr_1007"/>
<dbReference type="Pfam" id="PF01638">
    <property type="entry name" value="HxlR"/>
    <property type="match status" value="1"/>
</dbReference>
<evidence type="ECO:0000256" key="1">
    <source>
        <dbReference type="ARBA" id="ARBA00023015"/>
    </source>
</evidence>
<dbReference type="PANTHER" id="PTHR33204">
    <property type="entry name" value="TRANSCRIPTIONAL REGULATOR, MARR FAMILY"/>
    <property type="match status" value="1"/>
</dbReference>
<evidence type="ECO:0000259" key="4">
    <source>
        <dbReference type="PROSITE" id="PS51118"/>
    </source>
</evidence>
<evidence type="ECO:0000313" key="5">
    <source>
        <dbReference type="EMBL" id="AFY28188.1"/>
    </source>
</evidence>
<gene>
    <name evidence="5" type="ordered locus">Cyagr_1007</name>
</gene>
<accession>K9P5B6</accession>
<dbReference type="InterPro" id="IPR036390">
    <property type="entry name" value="WH_DNA-bd_sf"/>
</dbReference>
<keyword evidence="2" id="KW-0238">DNA-binding</keyword>
<organism evidence="5 6">
    <name type="scientific">Cyanobium gracile (strain ATCC 27147 / PCC 6307)</name>
    <dbReference type="NCBI Taxonomy" id="292564"/>
    <lineage>
        <taxon>Bacteria</taxon>
        <taxon>Bacillati</taxon>
        <taxon>Cyanobacteriota</taxon>
        <taxon>Cyanophyceae</taxon>
        <taxon>Synechococcales</taxon>
        <taxon>Prochlorococcaceae</taxon>
        <taxon>Cyanobium</taxon>
    </lineage>
</organism>
<proteinExistence type="predicted"/>
<dbReference type="PANTHER" id="PTHR33204:SF29">
    <property type="entry name" value="TRANSCRIPTIONAL REGULATOR"/>
    <property type="match status" value="1"/>
</dbReference>
<dbReference type="InterPro" id="IPR036388">
    <property type="entry name" value="WH-like_DNA-bd_sf"/>
</dbReference>
<keyword evidence="3" id="KW-0804">Transcription</keyword>